<sequence length="372" mass="43018">MQLSLKTPTILLYICIVQLAEEVFCDLDTHHGLPVVQLYVMPFFFLVVLILGLFLNLFSLWVFFHRLRRWTRSTVFLFNLTLADTSWLLALPYLITFHMDQLYWKLGLPVCIVVRMLYHNYFYLSIFFVTCISVDRYLAIVHPLRSLVLLGRRQTCLLCVGVWVATLVLSIPIVHMTLIQSCPGSNRTVCSLYILLSNTRESLPYSLFCSIVGFLFPLLSICYCGLRSVRELRHRTCRPDPLNKQRRLRRVLSTALVFFALFYLPYHLSRNAAIVMRAVYPSNPASWRNIDLAFALEMCFCSLITCVNPLFSCFMGRQFREEFHGTFAVMFSQCPRTQVASMISKRTRMTVRPRMSTVTPVCALPAHGSNEL</sequence>
<feature type="transmembrane region" description="Helical" evidence="10">
    <location>
        <begin position="247"/>
        <end position="266"/>
    </location>
</feature>
<protein>
    <recommendedName>
        <fullName evidence="11">G-protein coupled receptors family 1 profile domain-containing protein</fullName>
    </recommendedName>
</protein>
<evidence type="ECO:0000256" key="6">
    <source>
        <dbReference type="ARBA" id="ARBA00023136"/>
    </source>
</evidence>
<feature type="transmembrane region" description="Helical" evidence="10">
    <location>
        <begin position="76"/>
        <end position="96"/>
    </location>
</feature>
<evidence type="ECO:0000256" key="7">
    <source>
        <dbReference type="ARBA" id="ARBA00023170"/>
    </source>
</evidence>
<feature type="transmembrane region" description="Helical" evidence="10">
    <location>
        <begin position="292"/>
        <end position="311"/>
    </location>
</feature>
<dbReference type="PRINTS" id="PR01157">
    <property type="entry name" value="P2YPURNOCPTR"/>
</dbReference>
<dbReference type="Ensembl" id="ENSCLMT00005038909.1">
    <property type="protein sequence ID" value="ENSCLMP00005037457.1"/>
    <property type="gene ID" value="ENSCLMG00005017807.1"/>
</dbReference>
<dbReference type="GeneTree" id="ENSGT01150000287001"/>
<dbReference type="Proteomes" id="UP000694565">
    <property type="component" value="Unplaced"/>
</dbReference>
<evidence type="ECO:0000256" key="2">
    <source>
        <dbReference type="ARBA" id="ARBA00022475"/>
    </source>
</evidence>
<keyword evidence="7 9" id="KW-0675">Receptor</keyword>
<evidence type="ECO:0000256" key="9">
    <source>
        <dbReference type="RuleBase" id="RU000688"/>
    </source>
</evidence>
<dbReference type="PANTHER" id="PTHR24231:SF2">
    <property type="entry name" value="P2Y PURINOCEPTOR 1"/>
    <property type="match status" value="1"/>
</dbReference>
<organism evidence="12 13">
    <name type="scientific">Cyclopterus lumpus</name>
    <name type="common">Lumpsucker</name>
    <dbReference type="NCBI Taxonomy" id="8103"/>
    <lineage>
        <taxon>Eukaryota</taxon>
        <taxon>Metazoa</taxon>
        <taxon>Chordata</taxon>
        <taxon>Craniata</taxon>
        <taxon>Vertebrata</taxon>
        <taxon>Euteleostomi</taxon>
        <taxon>Actinopterygii</taxon>
        <taxon>Neopterygii</taxon>
        <taxon>Teleostei</taxon>
        <taxon>Neoteleostei</taxon>
        <taxon>Acanthomorphata</taxon>
        <taxon>Eupercaria</taxon>
        <taxon>Perciformes</taxon>
        <taxon>Cottioidei</taxon>
        <taxon>Cottales</taxon>
        <taxon>Cyclopteridae</taxon>
        <taxon>Cyclopterus</taxon>
    </lineage>
</organism>
<dbReference type="GO" id="GO:0005524">
    <property type="term" value="F:ATP binding"/>
    <property type="evidence" value="ECO:0007669"/>
    <property type="project" value="TreeGrafter"/>
</dbReference>
<feature type="transmembrane region" description="Helical" evidence="10">
    <location>
        <begin position="116"/>
        <end position="134"/>
    </location>
</feature>
<keyword evidence="13" id="KW-1185">Reference proteome</keyword>
<dbReference type="GO" id="GO:0005886">
    <property type="term" value="C:plasma membrane"/>
    <property type="evidence" value="ECO:0007669"/>
    <property type="project" value="UniProtKB-SubCell"/>
</dbReference>
<keyword evidence="8 9" id="KW-0807">Transducer</keyword>
<dbReference type="GO" id="GO:0031686">
    <property type="term" value="F:A1 adenosine receptor binding"/>
    <property type="evidence" value="ECO:0007669"/>
    <property type="project" value="TreeGrafter"/>
</dbReference>
<dbReference type="PANTHER" id="PTHR24231">
    <property type="entry name" value="PURINOCEPTOR-RELATED G-PROTEIN COUPLED RECEPTOR"/>
    <property type="match status" value="1"/>
</dbReference>
<evidence type="ECO:0000256" key="3">
    <source>
        <dbReference type="ARBA" id="ARBA00022692"/>
    </source>
</evidence>
<feature type="transmembrane region" description="Helical" evidence="10">
    <location>
        <begin position="41"/>
        <end position="64"/>
    </location>
</feature>
<reference evidence="12" key="1">
    <citation type="submission" date="2025-08" db="UniProtKB">
        <authorList>
            <consortium name="Ensembl"/>
        </authorList>
    </citation>
    <scope>IDENTIFICATION</scope>
</reference>
<evidence type="ECO:0000256" key="10">
    <source>
        <dbReference type="SAM" id="Phobius"/>
    </source>
</evidence>
<comment type="similarity">
    <text evidence="9">Belongs to the G-protein coupled receptor 1 family.</text>
</comment>
<evidence type="ECO:0000256" key="1">
    <source>
        <dbReference type="ARBA" id="ARBA00004651"/>
    </source>
</evidence>
<evidence type="ECO:0000256" key="4">
    <source>
        <dbReference type="ARBA" id="ARBA00022989"/>
    </source>
</evidence>
<feature type="domain" description="G-protein coupled receptors family 1 profile" evidence="11">
    <location>
        <begin position="55"/>
        <end position="312"/>
    </location>
</feature>
<keyword evidence="2" id="KW-1003">Cell membrane</keyword>
<evidence type="ECO:0000256" key="5">
    <source>
        <dbReference type="ARBA" id="ARBA00023040"/>
    </source>
</evidence>
<feature type="transmembrane region" description="Helical" evidence="10">
    <location>
        <begin position="155"/>
        <end position="178"/>
    </location>
</feature>
<name>A0A8C3A6V5_CYCLU</name>
<evidence type="ECO:0000313" key="12">
    <source>
        <dbReference type="Ensembl" id="ENSCLMP00005037457.1"/>
    </source>
</evidence>
<proteinExistence type="inferred from homology"/>
<feature type="transmembrane region" description="Helical" evidence="10">
    <location>
        <begin position="205"/>
        <end position="226"/>
    </location>
</feature>
<dbReference type="SUPFAM" id="SSF81321">
    <property type="entry name" value="Family A G protein-coupled receptor-like"/>
    <property type="match status" value="1"/>
</dbReference>
<dbReference type="AlphaFoldDB" id="A0A8C3A6V5"/>
<keyword evidence="4 10" id="KW-1133">Transmembrane helix</keyword>
<dbReference type="GO" id="GO:0007200">
    <property type="term" value="P:phospholipase C-activating G protein-coupled receptor signaling pathway"/>
    <property type="evidence" value="ECO:0007669"/>
    <property type="project" value="TreeGrafter"/>
</dbReference>
<keyword evidence="5 9" id="KW-0297">G-protein coupled receptor</keyword>
<dbReference type="GO" id="GO:0001621">
    <property type="term" value="F:G protein-coupled ADP receptor activity"/>
    <property type="evidence" value="ECO:0007669"/>
    <property type="project" value="TreeGrafter"/>
</dbReference>
<dbReference type="InterPro" id="IPR000276">
    <property type="entry name" value="GPCR_Rhodpsn"/>
</dbReference>
<keyword evidence="3 9" id="KW-0812">Transmembrane</keyword>
<dbReference type="Gene3D" id="1.20.1070.10">
    <property type="entry name" value="Rhodopsin 7-helix transmembrane proteins"/>
    <property type="match status" value="1"/>
</dbReference>
<keyword evidence="6 10" id="KW-0472">Membrane</keyword>
<evidence type="ECO:0000259" key="11">
    <source>
        <dbReference type="PROSITE" id="PS50262"/>
    </source>
</evidence>
<dbReference type="CDD" id="cd14982">
    <property type="entry name" value="7tmA_purinoceptor-like"/>
    <property type="match status" value="1"/>
</dbReference>
<reference evidence="12" key="2">
    <citation type="submission" date="2025-09" db="UniProtKB">
        <authorList>
            <consortium name="Ensembl"/>
        </authorList>
    </citation>
    <scope>IDENTIFICATION</scope>
</reference>
<dbReference type="PRINTS" id="PR00237">
    <property type="entry name" value="GPCRRHODOPSN"/>
</dbReference>
<accession>A0A8C3A6V5</accession>
<comment type="subcellular location">
    <subcellularLocation>
        <location evidence="1">Cell membrane</location>
        <topology evidence="1">Multi-pass membrane protein</topology>
    </subcellularLocation>
</comment>
<evidence type="ECO:0000313" key="13">
    <source>
        <dbReference type="Proteomes" id="UP000694565"/>
    </source>
</evidence>
<evidence type="ECO:0000256" key="8">
    <source>
        <dbReference type="ARBA" id="ARBA00023224"/>
    </source>
</evidence>
<dbReference type="PROSITE" id="PS50262">
    <property type="entry name" value="G_PROTEIN_RECEP_F1_2"/>
    <property type="match status" value="1"/>
</dbReference>
<dbReference type="PROSITE" id="PS00237">
    <property type="entry name" value="G_PROTEIN_RECEP_F1_1"/>
    <property type="match status" value="1"/>
</dbReference>
<dbReference type="Pfam" id="PF00001">
    <property type="entry name" value="7tm_1"/>
    <property type="match status" value="1"/>
</dbReference>
<dbReference type="InterPro" id="IPR017452">
    <property type="entry name" value="GPCR_Rhodpsn_7TM"/>
</dbReference>
<dbReference type="GO" id="GO:0045031">
    <property type="term" value="F:G protein-coupled ATP receptor activity"/>
    <property type="evidence" value="ECO:0007669"/>
    <property type="project" value="TreeGrafter"/>
</dbReference>